<dbReference type="Proteomes" id="UP000535182">
    <property type="component" value="Unassembled WGS sequence"/>
</dbReference>
<organism evidence="1 2">
    <name type="scientific">Tunturiibacter gelidiferens</name>
    <dbReference type="NCBI Taxonomy" id="3069689"/>
    <lineage>
        <taxon>Bacteria</taxon>
        <taxon>Pseudomonadati</taxon>
        <taxon>Acidobacteriota</taxon>
        <taxon>Terriglobia</taxon>
        <taxon>Terriglobales</taxon>
        <taxon>Acidobacteriaceae</taxon>
        <taxon>Tunturiibacter</taxon>
    </lineage>
</organism>
<proteinExistence type="predicted"/>
<evidence type="ECO:0000313" key="1">
    <source>
        <dbReference type="EMBL" id="MBB5328537.1"/>
    </source>
</evidence>
<comment type="caution">
    <text evidence="1">The sequence shown here is derived from an EMBL/GenBank/DDBJ whole genome shotgun (WGS) entry which is preliminary data.</text>
</comment>
<protein>
    <submittedName>
        <fullName evidence="1">Uncharacterized protein</fullName>
    </submittedName>
</protein>
<dbReference type="AlphaFoldDB" id="A0A9X0U584"/>
<reference evidence="1 2" key="1">
    <citation type="submission" date="2020-08" db="EMBL/GenBank/DDBJ databases">
        <title>Genomic Encyclopedia of Type Strains, Phase IV (KMG-V): Genome sequencing to study the core and pangenomes of soil and plant-associated prokaryotes.</title>
        <authorList>
            <person name="Whitman W."/>
        </authorList>
    </citation>
    <scope>NUCLEOTIDE SEQUENCE [LARGE SCALE GENOMIC DNA]</scope>
    <source>
        <strain evidence="1 2">X5P2</strain>
    </source>
</reference>
<accession>A0A9X0U584</accession>
<name>A0A9X0U584_9BACT</name>
<sequence>MRSGLDSACICVKDGERQIIEKRWGFKFPDRLAFNAVRVPKNQFATSRLRCAVSEAEHARLDDQIAGLGASLNLWSGNHAIVDTVCAVGWL</sequence>
<gene>
    <name evidence="1" type="ORF">HDF14_002147</name>
</gene>
<keyword evidence="2" id="KW-1185">Reference proteome</keyword>
<evidence type="ECO:0000313" key="2">
    <source>
        <dbReference type="Proteomes" id="UP000535182"/>
    </source>
</evidence>
<dbReference type="EMBL" id="JACHEB010000004">
    <property type="protein sequence ID" value="MBB5328537.1"/>
    <property type="molecule type" value="Genomic_DNA"/>
</dbReference>